<feature type="domain" description="CD-NTase associated protein 4-like DNA endonuclease" evidence="1">
    <location>
        <begin position="22"/>
        <end position="86"/>
    </location>
</feature>
<dbReference type="GO" id="GO:0004518">
    <property type="term" value="F:nuclease activity"/>
    <property type="evidence" value="ECO:0007669"/>
    <property type="project" value="InterPro"/>
</dbReference>
<evidence type="ECO:0000313" key="3">
    <source>
        <dbReference type="EMBL" id="RCS42303.1"/>
    </source>
</evidence>
<evidence type="ECO:0000313" key="4">
    <source>
        <dbReference type="Proteomes" id="UP000253562"/>
    </source>
</evidence>
<comment type="caution">
    <text evidence="3">The sequence shown here is derived from an EMBL/GenBank/DDBJ whole genome shotgun (WGS) entry which is preliminary data.</text>
</comment>
<dbReference type="Pfam" id="PF20283">
    <property type="entry name" value="CTD7"/>
    <property type="match status" value="1"/>
</dbReference>
<name>A0A368KQR9_9BACT</name>
<dbReference type="EMBL" id="QPEX01000042">
    <property type="protein sequence ID" value="RCS42303.1"/>
    <property type="molecule type" value="Genomic_DNA"/>
</dbReference>
<feature type="domain" description="ABC-three component systems C-terminal" evidence="2">
    <location>
        <begin position="275"/>
        <end position="397"/>
    </location>
</feature>
<dbReference type="RefSeq" id="WP_114371098.1">
    <property type="nucleotide sequence ID" value="NZ_QPEX01000042.1"/>
</dbReference>
<accession>A0A368KQR9</accession>
<dbReference type="OrthoDB" id="2786695at2"/>
<protein>
    <submittedName>
        <fullName evidence="3">Uncharacterized protein</fullName>
    </submittedName>
</protein>
<proteinExistence type="predicted"/>
<dbReference type="Proteomes" id="UP000253562">
    <property type="component" value="Unassembled WGS sequence"/>
</dbReference>
<dbReference type="InterPro" id="IPR046913">
    <property type="entry name" value="ABC-3C_CTD7"/>
</dbReference>
<dbReference type="Pfam" id="PF14130">
    <property type="entry name" value="Cap4_nuclease"/>
    <property type="match status" value="1"/>
</dbReference>
<dbReference type="AlphaFoldDB" id="A0A368KQR9"/>
<gene>
    <name evidence="3" type="ORF">DTL42_19385</name>
</gene>
<dbReference type="InterPro" id="IPR025382">
    <property type="entry name" value="Cap4-like_endonuclease_dom"/>
</dbReference>
<organism evidence="3 4">
    <name type="scientific">Bremerella cremea</name>
    <dbReference type="NCBI Taxonomy" id="1031537"/>
    <lineage>
        <taxon>Bacteria</taxon>
        <taxon>Pseudomonadati</taxon>
        <taxon>Planctomycetota</taxon>
        <taxon>Planctomycetia</taxon>
        <taxon>Pirellulales</taxon>
        <taxon>Pirellulaceae</taxon>
        <taxon>Bremerella</taxon>
    </lineage>
</organism>
<sequence length="403" mass="45648">MNATTTPSLLPEDHSADNSILGFKYQIRFALYELLRALRNSNNSDVAIDIECIDDIDIHSQGTLTKLIQTKRTATVLTNSSAPLWKTIRIWSEAISAGTIDVTSEVTFDLVSTSPSPDETSIVGLLQAADADESRAKALSQMVALAEKKKGQKTLGRCYQAFLSLSDHQRKYLIERISVITNAMTFDELDAAICRLNVHGPSDKPKPFAQVLFRHWEMLVESYLREKKSTQISWDALQEVLHEIALQFQDDNLPTDFEGMLNAAIPIEIDEGRTFIRQMHAIDATLEQCKQAQRDWLKAEQLMSYWQRHLLIRPDEAISHEKRLIEECEILHQDISMGGAGTAIENGRQVFRWAIVTAPHLEAMRIRHKCGEPSVVRGRFHMLADHPKLGWHPDWKSIFAPPT</sequence>
<reference evidence="3 4" key="1">
    <citation type="submission" date="2018-07" db="EMBL/GenBank/DDBJ databases">
        <title>Comparative genomes isolates from brazilian mangrove.</title>
        <authorList>
            <person name="De Araujo J.E."/>
            <person name="Taketani R.G."/>
            <person name="Silva M.C.P."/>
            <person name="Lourenco M.V."/>
            <person name="Oliveira V.M."/>
            <person name="Andreote F.D."/>
        </authorList>
    </citation>
    <scope>NUCLEOTIDE SEQUENCE [LARGE SCALE GENOMIC DNA]</scope>
    <source>
        <strain evidence="3 4">HEX PRIS-MGV</strain>
    </source>
</reference>
<evidence type="ECO:0000259" key="1">
    <source>
        <dbReference type="Pfam" id="PF14130"/>
    </source>
</evidence>
<evidence type="ECO:0000259" key="2">
    <source>
        <dbReference type="Pfam" id="PF20283"/>
    </source>
</evidence>